<accession>A0A4S8Q6R4</accession>
<dbReference type="RefSeq" id="WP_136535649.1">
    <property type="nucleotide sequence ID" value="NZ_STGY01000061.1"/>
</dbReference>
<reference evidence="3" key="1">
    <citation type="submission" date="2019-04" db="EMBL/GenBank/DDBJ databases">
        <title>Nocardioides xinjiangensis sp. nov.</title>
        <authorList>
            <person name="Liu S."/>
        </authorList>
    </citation>
    <scope>NUCLEOTIDE SEQUENCE [LARGE SCALE GENOMIC DNA]</scope>
    <source>
        <strain evidence="3">18</strain>
    </source>
</reference>
<protein>
    <recommendedName>
        <fullName evidence="4">Lipoprotein</fullName>
    </recommendedName>
</protein>
<evidence type="ECO:0000256" key="1">
    <source>
        <dbReference type="SAM" id="SignalP"/>
    </source>
</evidence>
<feature type="signal peptide" evidence="1">
    <location>
        <begin position="1"/>
        <end position="22"/>
    </location>
</feature>
<evidence type="ECO:0008006" key="4">
    <source>
        <dbReference type="Google" id="ProtNLM"/>
    </source>
</evidence>
<organism evidence="2 3">
    <name type="scientific">Glycomyces buryatensis</name>
    <dbReference type="NCBI Taxonomy" id="2570927"/>
    <lineage>
        <taxon>Bacteria</taxon>
        <taxon>Bacillati</taxon>
        <taxon>Actinomycetota</taxon>
        <taxon>Actinomycetes</taxon>
        <taxon>Glycomycetales</taxon>
        <taxon>Glycomycetaceae</taxon>
        <taxon>Glycomyces</taxon>
    </lineage>
</organism>
<proteinExistence type="predicted"/>
<keyword evidence="1" id="KW-0732">Signal</keyword>
<evidence type="ECO:0000313" key="2">
    <source>
        <dbReference type="EMBL" id="THV39820.1"/>
    </source>
</evidence>
<dbReference type="OrthoDB" id="5192182at2"/>
<dbReference type="PROSITE" id="PS51257">
    <property type="entry name" value="PROKAR_LIPOPROTEIN"/>
    <property type="match status" value="1"/>
</dbReference>
<keyword evidence="3" id="KW-1185">Reference proteome</keyword>
<name>A0A4S8Q6R4_9ACTN</name>
<sequence>MSRRMTVAVVAGLLLAATLLTGCGIVPGTSGCEAATVEVTEVSAESGTEPIALTARLTSDGASVEGAEIAFYLIRSRDGEDQAPEYAGSGITDAEGLAERRYEGGSQDILAATSETLEAYTAEYTTDGTVDGTRYCGADSDRAAIDVPCAGFGCRW</sequence>
<comment type="caution">
    <text evidence="2">The sequence shown here is derived from an EMBL/GenBank/DDBJ whole genome shotgun (WGS) entry which is preliminary data.</text>
</comment>
<reference evidence="2 3" key="2">
    <citation type="submission" date="2019-05" db="EMBL/GenBank/DDBJ databases">
        <title>Glycomyces buryatensis sp. nov.</title>
        <authorList>
            <person name="Nikitina E."/>
        </authorList>
    </citation>
    <scope>NUCLEOTIDE SEQUENCE [LARGE SCALE GENOMIC DNA]</scope>
    <source>
        <strain evidence="2 3">18</strain>
    </source>
</reference>
<feature type="chain" id="PRO_5038471423" description="Lipoprotein" evidence="1">
    <location>
        <begin position="23"/>
        <end position="156"/>
    </location>
</feature>
<gene>
    <name evidence="2" type="ORF">FAB82_16555</name>
</gene>
<dbReference type="AlphaFoldDB" id="A0A4S8Q6R4"/>
<dbReference type="EMBL" id="STGY01000061">
    <property type="protein sequence ID" value="THV39820.1"/>
    <property type="molecule type" value="Genomic_DNA"/>
</dbReference>
<evidence type="ECO:0000313" key="3">
    <source>
        <dbReference type="Proteomes" id="UP000308760"/>
    </source>
</evidence>
<dbReference type="Proteomes" id="UP000308760">
    <property type="component" value="Unassembled WGS sequence"/>
</dbReference>